<organism evidence="2 3">
    <name type="scientific">Funneliformis caledonium</name>
    <dbReference type="NCBI Taxonomy" id="1117310"/>
    <lineage>
        <taxon>Eukaryota</taxon>
        <taxon>Fungi</taxon>
        <taxon>Fungi incertae sedis</taxon>
        <taxon>Mucoromycota</taxon>
        <taxon>Glomeromycotina</taxon>
        <taxon>Glomeromycetes</taxon>
        <taxon>Glomerales</taxon>
        <taxon>Glomeraceae</taxon>
        <taxon>Funneliformis</taxon>
    </lineage>
</organism>
<dbReference type="Gene3D" id="3.80.10.10">
    <property type="entry name" value="Ribonuclease Inhibitor"/>
    <property type="match status" value="1"/>
</dbReference>
<dbReference type="CDD" id="cd09917">
    <property type="entry name" value="F-box_SF"/>
    <property type="match status" value="1"/>
</dbReference>
<dbReference type="InterPro" id="IPR032675">
    <property type="entry name" value="LRR_dom_sf"/>
</dbReference>
<dbReference type="SUPFAM" id="SSF81383">
    <property type="entry name" value="F-box domain"/>
    <property type="match status" value="1"/>
</dbReference>
<comment type="caution">
    <text evidence="2">The sequence shown here is derived from an EMBL/GenBank/DDBJ whole genome shotgun (WGS) entry which is preliminary data.</text>
</comment>
<dbReference type="AlphaFoldDB" id="A0A9N9ACS5"/>
<evidence type="ECO:0000313" key="3">
    <source>
        <dbReference type="Proteomes" id="UP000789570"/>
    </source>
</evidence>
<dbReference type="InterPro" id="IPR001810">
    <property type="entry name" value="F-box_dom"/>
</dbReference>
<evidence type="ECO:0000313" key="2">
    <source>
        <dbReference type="EMBL" id="CAG8523965.1"/>
    </source>
</evidence>
<accession>A0A9N9ACS5</accession>
<dbReference type="Proteomes" id="UP000789570">
    <property type="component" value="Unassembled WGS sequence"/>
</dbReference>
<proteinExistence type="predicted"/>
<dbReference type="Pfam" id="PF12937">
    <property type="entry name" value="F-box-like"/>
    <property type="match status" value="1"/>
</dbReference>
<dbReference type="OrthoDB" id="10354929at2759"/>
<dbReference type="Gene3D" id="1.20.1280.50">
    <property type="match status" value="1"/>
</dbReference>
<reference evidence="2" key="1">
    <citation type="submission" date="2021-06" db="EMBL/GenBank/DDBJ databases">
        <authorList>
            <person name="Kallberg Y."/>
            <person name="Tangrot J."/>
            <person name="Rosling A."/>
        </authorList>
    </citation>
    <scope>NUCLEOTIDE SEQUENCE</scope>
    <source>
        <strain evidence="2">UK204</strain>
    </source>
</reference>
<protein>
    <submittedName>
        <fullName evidence="2">15247_t:CDS:1</fullName>
    </submittedName>
</protein>
<dbReference type="SUPFAM" id="SSF52047">
    <property type="entry name" value="RNI-like"/>
    <property type="match status" value="1"/>
</dbReference>
<gene>
    <name evidence="2" type="ORF">FCALED_LOCUS4845</name>
</gene>
<feature type="domain" description="F-box" evidence="1">
    <location>
        <begin position="4"/>
        <end position="46"/>
    </location>
</feature>
<evidence type="ECO:0000259" key="1">
    <source>
        <dbReference type="Pfam" id="PF12937"/>
    </source>
</evidence>
<name>A0A9N9ACS5_9GLOM</name>
<keyword evidence="3" id="KW-1185">Reference proteome</keyword>
<dbReference type="InterPro" id="IPR036047">
    <property type="entry name" value="F-box-like_dom_sf"/>
</dbReference>
<dbReference type="EMBL" id="CAJVPQ010000970">
    <property type="protein sequence ID" value="CAG8523965.1"/>
    <property type="molecule type" value="Genomic_DNA"/>
</dbReference>
<sequence>MPFQLPYECLNEILKNLKVEKDLRSCSLVNHFWCEVSIRILWRNIHNYNLLIGCFSDESKEILRKNDIIISTSTSKPLFFDYIKFIKNLSVHDTVCGVLKFLKDQQPDDDNKKFVVTQEIFKMLMGQVTLKKLEFCSRRFLIPNIPITTYPGAKDCLKNLSEFDCSSNIDSEIFYQMSQICHNIESLSITLEDIISNGLAELISVQKNLKCLNILHESSDVMYVPPLIANINDTVIKLRLEGRYLIPLSFISKLINLQELLLSFRFEGFEDMEYMTLPNLQILKFYYNVLIPKPLIIFFENSGKNLRVLDLHNTNDNSLNLAVAKFCSNLRSLRTVILDVESTTLKVILQGCQKLESIYLLCGSNYLNESILLEIIVNDSPRNFHELKMDYVGGFEHIFFQTALAPVFRRWENRTPKNTLSLFIIGICGKSIRRASSIVIKKFQKSGYKSLYIGTLELSAEPENLVYWNPSS</sequence>